<feature type="transmembrane region" description="Helical" evidence="1">
    <location>
        <begin position="100"/>
        <end position="123"/>
    </location>
</feature>
<dbReference type="GO" id="GO:0140359">
    <property type="term" value="F:ABC-type transporter activity"/>
    <property type="evidence" value="ECO:0007669"/>
    <property type="project" value="InterPro"/>
</dbReference>
<keyword evidence="1" id="KW-0472">Membrane</keyword>
<dbReference type="GO" id="GO:0005886">
    <property type="term" value="C:plasma membrane"/>
    <property type="evidence" value="ECO:0007669"/>
    <property type="project" value="UniProtKB-SubCell"/>
</dbReference>
<feature type="transmembrane region" description="Helical" evidence="1">
    <location>
        <begin position="21"/>
        <end position="40"/>
    </location>
</feature>
<dbReference type="OrthoDB" id="8563307at2"/>
<dbReference type="Pfam" id="PF12679">
    <property type="entry name" value="ABC2_membrane_2"/>
    <property type="match status" value="1"/>
</dbReference>
<dbReference type="PANTHER" id="PTHR43471">
    <property type="entry name" value="ABC TRANSPORTER PERMEASE"/>
    <property type="match status" value="1"/>
</dbReference>
<protein>
    <submittedName>
        <fullName evidence="2">ABC transporter</fullName>
    </submittedName>
</protein>
<dbReference type="AlphaFoldDB" id="A0A4R4DK97"/>
<name>A0A4R4DK97_9PROT</name>
<feature type="transmembrane region" description="Helical" evidence="1">
    <location>
        <begin position="60"/>
        <end position="79"/>
    </location>
</feature>
<gene>
    <name evidence="2" type="ORF">EXY23_12840</name>
</gene>
<keyword evidence="1" id="KW-1133">Transmembrane helix</keyword>
<dbReference type="RefSeq" id="WP_132289550.1">
    <property type="nucleotide sequence ID" value="NZ_SKBM01000011.1"/>
</dbReference>
<dbReference type="EMBL" id="SKBM01000011">
    <property type="protein sequence ID" value="TCZ61029.1"/>
    <property type="molecule type" value="Genomic_DNA"/>
</dbReference>
<keyword evidence="1" id="KW-0812">Transmembrane</keyword>
<keyword evidence="3" id="KW-1185">Reference proteome</keyword>
<feature type="transmembrane region" description="Helical" evidence="1">
    <location>
        <begin position="225"/>
        <end position="246"/>
    </location>
</feature>
<dbReference type="PANTHER" id="PTHR43471:SF3">
    <property type="entry name" value="ABC TRANSPORTER PERMEASE PROTEIN NATB"/>
    <property type="match status" value="1"/>
</dbReference>
<evidence type="ECO:0000313" key="2">
    <source>
        <dbReference type="EMBL" id="TCZ61029.1"/>
    </source>
</evidence>
<organism evidence="2 3">
    <name type="scientific">Roseicella aquatilis</name>
    <dbReference type="NCBI Taxonomy" id="2527868"/>
    <lineage>
        <taxon>Bacteria</taxon>
        <taxon>Pseudomonadati</taxon>
        <taxon>Pseudomonadota</taxon>
        <taxon>Alphaproteobacteria</taxon>
        <taxon>Acetobacterales</taxon>
        <taxon>Roseomonadaceae</taxon>
        <taxon>Roseicella</taxon>
    </lineage>
</organism>
<proteinExistence type="predicted"/>
<reference evidence="2 3" key="1">
    <citation type="submission" date="2019-03" db="EMBL/GenBank/DDBJ databases">
        <title>Paracraurococcus aquatilis NE82 genome sequence.</title>
        <authorList>
            <person name="Zhao Y."/>
            <person name="Du Z."/>
        </authorList>
    </citation>
    <scope>NUCLEOTIDE SEQUENCE [LARGE SCALE GENOMIC DNA]</scope>
    <source>
        <strain evidence="2 3">NE82</strain>
    </source>
</reference>
<comment type="caution">
    <text evidence="2">The sequence shown here is derived from an EMBL/GenBank/DDBJ whole genome shotgun (WGS) entry which is preliminary data.</text>
</comment>
<sequence length="255" mass="25739">MNPALAIARREGGELLASPRGLAWLLAAACVLSGFALLLVGSTELGLLDNAQVVYDMASLAIALGALVCAVMGVDAVAGERERGALLPLLATAAPRRAILLGKLGGQALAWAAMVALAVPYLWAVGSTGQNLGAAVLGLVLFGTPVALAAGALAMALGARLRSARAALLVSLITLLLLASPVLLGPSLRQSALGLGFDAANPFSGAVNALDAMVIDGQGLATQGWHLALVLAWLAVAYVTALRSLWPWAGEEIVA</sequence>
<dbReference type="Proteomes" id="UP000295023">
    <property type="component" value="Unassembled WGS sequence"/>
</dbReference>
<evidence type="ECO:0000256" key="1">
    <source>
        <dbReference type="SAM" id="Phobius"/>
    </source>
</evidence>
<feature type="transmembrane region" description="Helical" evidence="1">
    <location>
        <begin position="135"/>
        <end position="159"/>
    </location>
</feature>
<accession>A0A4R4DK97</accession>
<feature type="transmembrane region" description="Helical" evidence="1">
    <location>
        <begin position="166"/>
        <end position="184"/>
    </location>
</feature>
<evidence type="ECO:0000313" key="3">
    <source>
        <dbReference type="Proteomes" id="UP000295023"/>
    </source>
</evidence>